<accession>A0A845B6G5</accession>
<dbReference type="UniPathway" id="UPA00973"/>
<keyword evidence="5 7" id="KW-0443">Lipid metabolism</keyword>
<evidence type="ECO:0000259" key="9">
    <source>
        <dbReference type="Pfam" id="PF04613"/>
    </source>
</evidence>
<reference evidence="10 11" key="1">
    <citation type="submission" date="2019-03" db="EMBL/GenBank/DDBJ databases">
        <title>Roseomonas sp. a novel Roseomonas species isolated from Sea whip Gorgonian.</title>
        <authorList>
            <person name="Li F."/>
            <person name="Pan X."/>
            <person name="Huang S."/>
            <person name="Li Z."/>
            <person name="Meng B."/>
        </authorList>
    </citation>
    <scope>NUCLEOTIDE SEQUENCE [LARGE SCALE GENOMIC DNA]</scope>
    <source>
        <strain evidence="10 11">M0104</strain>
    </source>
</reference>
<evidence type="ECO:0000256" key="7">
    <source>
        <dbReference type="HAMAP-Rule" id="MF_00523"/>
    </source>
</evidence>
<feature type="domain" description="UDP-3-O-[3-hydroxymyristoyl] glucosamine N-acyltransferase non-repeat region" evidence="9">
    <location>
        <begin position="36"/>
        <end position="101"/>
    </location>
</feature>
<dbReference type="NCBIfam" id="TIGR01853">
    <property type="entry name" value="lipid_A_lpxD"/>
    <property type="match status" value="1"/>
</dbReference>
<keyword evidence="11" id="KW-1185">Reference proteome</keyword>
<sequence length="363" mass="36652">MAADPRFHPAAGPFALAQVAEAGAAQLRGDGERRFRDVAPLDAAGPEEVAFLDGRRNLKAMQASRAGAVVLRPEFAEAVPEGCAALVSPAPPLAFARIAALFHPAPLLVPGIHPTASVAPDAVLGEGSEVGPYAVVGAGAVLGARAYVGPHAVVGSGCVFGDDARIHAHASAICCLAGHRVTLHHGARVGQEGFGFAPTPEGRFVTIPQLGRVVLGDEVEIGANACVDRGALGDTVLGAGTRLDNLVQIGHNVVTGRGCVIVAQVGISGSTRLGDHVTIAGQAGLTGHLNIGSRARIGAQAGVQSDIPPGQDVTGSPAMPVKDALRAALYLRKVGARRAAEAGSLQDRADQKGPPGGRSGQTD</sequence>
<dbReference type="Pfam" id="PF04613">
    <property type="entry name" value="LpxD"/>
    <property type="match status" value="1"/>
</dbReference>
<protein>
    <recommendedName>
        <fullName evidence="7">UDP-3-O-acylglucosamine N-acyltransferase</fullName>
        <ecNumber evidence="7">2.3.1.191</ecNumber>
    </recommendedName>
</protein>
<evidence type="ECO:0000256" key="3">
    <source>
        <dbReference type="ARBA" id="ARBA00022679"/>
    </source>
</evidence>
<feature type="region of interest" description="Disordered" evidence="8">
    <location>
        <begin position="339"/>
        <end position="363"/>
    </location>
</feature>
<evidence type="ECO:0000256" key="2">
    <source>
        <dbReference type="ARBA" id="ARBA00022556"/>
    </source>
</evidence>
<keyword evidence="2 7" id="KW-0441">Lipid A biosynthesis</keyword>
<comment type="function">
    <text evidence="7">Catalyzes the N-acylation of UDP-3-O-acylglucosamine using 3-hydroxyacyl-ACP as the acyl donor. Is involved in the biosynthesis of lipid A, a phosphorylated glycolipid that anchors the lipopolysaccharide to the outer membrane of the cell.</text>
</comment>
<gene>
    <name evidence="7 10" type="primary">lpxD</name>
    <name evidence="10" type="ORF">E0493_07645</name>
</gene>
<dbReference type="NCBIfam" id="NF002060">
    <property type="entry name" value="PRK00892.1"/>
    <property type="match status" value="1"/>
</dbReference>
<dbReference type="RefSeq" id="WP_160936345.1">
    <property type="nucleotide sequence ID" value="NZ_SNVJ01000005.1"/>
</dbReference>
<dbReference type="CDD" id="cd03352">
    <property type="entry name" value="LbH_LpxD"/>
    <property type="match status" value="1"/>
</dbReference>
<dbReference type="PANTHER" id="PTHR43378:SF2">
    <property type="entry name" value="UDP-3-O-ACYLGLUCOSAMINE N-ACYLTRANSFERASE 1, MITOCHONDRIAL-RELATED"/>
    <property type="match status" value="1"/>
</dbReference>
<dbReference type="PANTHER" id="PTHR43378">
    <property type="entry name" value="UDP-3-O-ACYLGLUCOSAMINE N-ACYLTRANSFERASE"/>
    <property type="match status" value="1"/>
</dbReference>
<feature type="compositionally biased region" description="Gly residues" evidence="8">
    <location>
        <begin position="354"/>
        <end position="363"/>
    </location>
</feature>
<dbReference type="OrthoDB" id="9784739at2"/>
<dbReference type="HAMAP" id="MF_00523">
    <property type="entry name" value="LpxD"/>
    <property type="match status" value="1"/>
</dbReference>
<evidence type="ECO:0000256" key="4">
    <source>
        <dbReference type="ARBA" id="ARBA00022737"/>
    </source>
</evidence>
<dbReference type="Proteomes" id="UP000460715">
    <property type="component" value="Unassembled WGS sequence"/>
</dbReference>
<dbReference type="InterPro" id="IPR020573">
    <property type="entry name" value="UDP_GlcNAc_AcTrfase_non-rep"/>
</dbReference>
<dbReference type="InterPro" id="IPR007691">
    <property type="entry name" value="LpxD"/>
</dbReference>
<dbReference type="AlphaFoldDB" id="A0A845B6G5"/>
<evidence type="ECO:0000256" key="6">
    <source>
        <dbReference type="ARBA" id="ARBA00023315"/>
    </source>
</evidence>
<comment type="pathway">
    <text evidence="7">Bacterial outer membrane biogenesis; LPS lipid A biosynthesis.</text>
</comment>
<feature type="active site" description="Proton acceptor" evidence="7">
    <location>
        <position position="251"/>
    </location>
</feature>
<evidence type="ECO:0000313" key="11">
    <source>
        <dbReference type="Proteomes" id="UP000460715"/>
    </source>
</evidence>
<evidence type="ECO:0000313" key="10">
    <source>
        <dbReference type="EMBL" id="MXP63223.1"/>
    </source>
</evidence>
<name>A0A845B6G5_9PROT</name>
<comment type="caution">
    <text evidence="10">The sequence shown here is derived from an EMBL/GenBank/DDBJ whole genome shotgun (WGS) entry which is preliminary data.</text>
</comment>
<dbReference type="GO" id="GO:0009245">
    <property type="term" value="P:lipid A biosynthetic process"/>
    <property type="evidence" value="ECO:0007669"/>
    <property type="project" value="UniProtKB-UniRule"/>
</dbReference>
<comment type="catalytic activity">
    <reaction evidence="7">
        <text>a UDP-3-O-[(3R)-3-hydroxyacyl]-alpha-D-glucosamine + a (3R)-hydroxyacyl-[ACP] = a UDP-2-N,3-O-bis[(3R)-3-hydroxyacyl]-alpha-D-glucosamine + holo-[ACP] + H(+)</text>
        <dbReference type="Rhea" id="RHEA:53836"/>
        <dbReference type="Rhea" id="RHEA-COMP:9685"/>
        <dbReference type="Rhea" id="RHEA-COMP:9945"/>
        <dbReference type="ChEBI" id="CHEBI:15378"/>
        <dbReference type="ChEBI" id="CHEBI:64479"/>
        <dbReference type="ChEBI" id="CHEBI:78827"/>
        <dbReference type="ChEBI" id="CHEBI:137740"/>
        <dbReference type="ChEBI" id="CHEBI:137748"/>
        <dbReference type="EC" id="2.3.1.191"/>
    </reaction>
</comment>
<comment type="similarity">
    <text evidence="7">Belongs to the transferase hexapeptide repeat family. LpxD subfamily.</text>
</comment>
<dbReference type="InterPro" id="IPR011004">
    <property type="entry name" value="Trimer_LpxA-like_sf"/>
</dbReference>
<comment type="subunit">
    <text evidence="7">Homotrimer.</text>
</comment>
<dbReference type="GO" id="GO:0016020">
    <property type="term" value="C:membrane"/>
    <property type="evidence" value="ECO:0007669"/>
    <property type="project" value="GOC"/>
</dbReference>
<evidence type="ECO:0000256" key="8">
    <source>
        <dbReference type="SAM" id="MobiDB-lite"/>
    </source>
</evidence>
<keyword evidence="1 7" id="KW-0444">Lipid biosynthesis</keyword>
<dbReference type="Gene3D" id="3.40.1390.10">
    <property type="entry name" value="MurE/MurF, N-terminal domain"/>
    <property type="match status" value="1"/>
</dbReference>
<dbReference type="GO" id="GO:0103118">
    <property type="term" value="F:UDP-3-O-[(3R)-3-hydroxyacyl]-glucosamine N-acyltransferase activity"/>
    <property type="evidence" value="ECO:0007669"/>
    <property type="project" value="UniProtKB-EC"/>
</dbReference>
<organism evidence="10 11">
    <name type="scientific">Teichococcus coralli</name>
    <dbReference type="NCBI Taxonomy" id="2545983"/>
    <lineage>
        <taxon>Bacteria</taxon>
        <taxon>Pseudomonadati</taxon>
        <taxon>Pseudomonadota</taxon>
        <taxon>Alphaproteobacteria</taxon>
        <taxon>Acetobacterales</taxon>
        <taxon>Roseomonadaceae</taxon>
        <taxon>Roseomonas</taxon>
    </lineage>
</organism>
<keyword evidence="4 7" id="KW-0677">Repeat</keyword>
<proteinExistence type="inferred from homology"/>
<keyword evidence="3 7" id="KW-0808">Transferase</keyword>
<dbReference type="PROSITE" id="PS00101">
    <property type="entry name" value="HEXAPEP_TRANSFERASES"/>
    <property type="match status" value="1"/>
</dbReference>
<keyword evidence="6 7" id="KW-0012">Acyltransferase</keyword>
<dbReference type="Gene3D" id="2.160.10.10">
    <property type="entry name" value="Hexapeptide repeat proteins"/>
    <property type="match status" value="1"/>
</dbReference>
<evidence type="ECO:0000256" key="5">
    <source>
        <dbReference type="ARBA" id="ARBA00023098"/>
    </source>
</evidence>
<dbReference type="EC" id="2.3.1.191" evidence="7"/>
<dbReference type="SUPFAM" id="SSF51161">
    <property type="entry name" value="Trimeric LpxA-like enzymes"/>
    <property type="match status" value="1"/>
</dbReference>
<dbReference type="GO" id="GO:0016410">
    <property type="term" value="F:N-acyltransferase activity"/>
    <property type="evidence" value="ECO:0007669"/>
    <property type="project" value="InterPro"/>
</dbReference>
<dbReference type="EMBL" id="SNVJ01000005">
    <property type="protein sequence ID" value="MXP63223.1"/>
    <property type="molecule type" value="Genomic_DNA"/>
</dbReference>
<dbReference type="InterPro" id="IPR018357">
    <property type="entry name" value="Hexapep_transf_CS"/>
</dbReference>
<evidence type="ECO:0000256" key="1">
    <source>
        <dbReference type="ARBA" id="ARBA00022516"/>
    </source>
</evidence>